<evidence type="ECO:0000313" key="3">
    <source>
        <dbReference type="Proteomes" id="UP000799440"/>
    </source>
</evidence>
<feature type="non-terminal residue" evidence="2">
    <location>
        <position position="355"/>
    </location>
</feature>
<evidence type="ECO:0000313" key="2">
    <source>
        <dbReference type="EMBL" id="KAF2743709.1"/>
    </source>
</evidence>
<accession>A0A6A6V1B2</accession>
<gene>
    <name evidence="2" type="ORF">M011DRAFT_374296</name>
</gene>
<organism evidence="2 3">
    <name type="scientific">Sporormia fimetaria CBS 119925</name>
    <dbReference type="NCBI Taxonomy" id="1340428"/>
    <lineage>
        <taxon>Eukaryota</taxon>
        <taxon>Fungi</taxon>
        <taxon>Dikarya</taxon>
        <taxon>Ascomycota</taxon>
        <taxon>Pezizomycotina</taxon>
        <taxon>Dothideomycetes</taxon>
        <taxon>Pleosporomycetidae</taxon>
        <taxon>Pleosporales</taxon>
        <taxon>Sporormiaceae</taxon>
        <taxon>Sporormia</taxon>
    </lineage>
</organism>
<dbReference type="OrthoDB" id="3795100at2759"/>
<keyword evidence="3" id="KW-1185">Reference proteome</keyword>
<proteinExistence type="predicted"/>
<dbReference type="AlphaFoldDB" id="A0A6A6V1B2"/>
<sequence length="355" mass="41746">QASDNSSERSNLTLTLEQCLDETNIKRKDWRFVDPKLWDNNIEAPNNDIDPIAATTYVARRIDDYTNGLAADEELFWDFRHDFQGWNELMFKRANEIYARELKRILRFKGVFTGSLNMPPVEALTNLTEMDDYQRWPDEQLAEHSFDQRSVAYRRQQEHKIQGQHIRGSVQPTEARTTNRNSWTQNHATARDQEFGQQQEQEQRPGNISTNTIEHTLHPDSQRQSTQPTSTYNNFNRHRGFTPVYPQRPKGPSVPPIEPSGEMDPYKAVPLIEFDNERLDPATINVFVKMWDRDKKYTGKPYDLLDGKLKISYSICYHADIRPSQFHAVFPRILDIRAEEYYLHFVDQRMDTFLT</sequence>
<reference evidence="2" key="1">
    <citation type="journal article" date="2020" name="Stud. Mycol.">
        <title>101 Dothideomycetes genomes: a test case for predicting lifestyles and emergence of pathogens.</title>
        <authorList>
            <person name="Haridas S."/>
            <person name="Albert R."/>
            <person name="Binder M."/>
            <person name="Bloem J."/>
            <person name="Labutti K."/>
            <person name="Salamov A."/>
            <person name="Andreopoulos B."/>
            <person name="Baker S."/>
            <person name="Barry K."/>
            <person name="Bills G."/>
            <person name="Bluhm B."/>
            <person name="Cannon C."/>
            <person name="Castanera R."/>
            <person name="Culley D."/>
            <person name="Daum C."/>
            <person name="Ezra D."/>
            <person name="Gonzalez J."/>
            <person name="Henrissat B."/>
            <person name="Kuo A."/>
            <person name="Liang C."/>
            <person name="Lipzen A."/>
            <person name="Lutzoni F."/>
            <person name="Magnuson J."/>
            <person name="Mondo S."/>
            <person name="Nolan M."/>
            <person name="Ohm R."/>
            <person name="Pangilinan J."/>
            <person name="Park H.-J."/>
            <person name="Ramirez L."/>
            <person name="Alfaro M."/>
            <person name="Sun H."/>
            <person name="Tritt A."/>
            <person name="Yoshinaga Y."/>
            <person name="Zwiers L.-H."/>
            <person name="Turgeon B."/>
            <person name="Goodwin S."/>
            <person name="Spatafora J."/>
            <person name="Crous P."/>
            <person name="Grigoriev I."/>
        </authorList>
    </citation>
    <scope>NUCLEOTIDE SEQUENCE</scope>
    <source>
        <strain evidence="2">CBS 119925</strain>
    </source>
</reference>
<feature type="region of interest" description="Disordered" evidence="1">
    <location>
        <begin position="154"/>
        <end position="262"/>
    </location>
</feature>
<dbReference type="Proteomes" id="UP000799440">
    <property type="component" value="Unassembled WGS sequence"/>
</dbReference>
<feature type="compositionally biased region" description="Polar residues" evidence="1">
    <location>
        <begin position="170"/>
        <end position="188"/>
    </location>
</feature>
<protein>
    <submittedName>
        <fullName evidence="2">Uncharacterized protein</fullName>
    </submittedName>
</protein>
<dbReference type="EMBL" id="MU006595">
    <property type="protein sequence ID" value="KAF2743709.1"/>
    <property type="molecule type" value="Genomic_DNA"/>
</dbReference>
<name>A0A6A6V1B2_9PLEO</name>
<feature type="compositionally biased region" description="Polar residues" evidence="1">
    <location>
        <begin position="222"/>
        <end position="235"/>
    </location>
</feature>
<evidence type="ECO:0000256" key="1">
    <source>
        <dbReference type="SAM" id="MobiDB-lite"/>
    </source>
</evidence>
<feature type="non-terminal residue" evidence="2">
    <location>
        <position position="1"/>
    </location>
</feature>
<feature type="compositionally biased region" description="Polar residues" evidence="1">
    <location>
        <begin position="204"/>
        <end position="214"/>
    </location>
</feature>